<dbReference type="PANTHER" id="PTHR22763:SF162">
    <property type="entry name" value="TRANSMEMBRANE E3 UBIQUITIN-PROTEIN LIGASE 1"/>
    <property type="match status" value="1"/>
</dbReference>
<sequence>MPGERRAREADGSPLDGGGVGGRRPVACASSSRFSGAQPGALGRVHNGDRTVRWLAWVLTLCLLFVTVSAAPANSAAVGRDGTSLPHSTLEQVRTALRQAELAKGTDATAAAFVPPREVAGTLTGTWSGGGDGDDEGERSVDGNVSLPVGVDNATVSAPHSAVHQLGLRERGGFALVSLLQKWAPSLVDPNAIAPVASGARAADGRIQAIDVLYGDVLLRDGPYRSVRDRAYRVLGLYSWQEARVVLFGDFRLAPHHVLQRLYEMYQGMVGARTDGPQACSFAEFEREVAAALRSPVPALVTDATLEAHGASRPPPPPATAASAYYEETLGGGWEQHYHEHHRDRGGDDDPDNSEWHRKSAAATDDPQVEWPWRDSNSTGWAAGGVVAAIPPAAFCPVRLELTVVPLNGSGAAVRNPPVVTLSQSSTHPWGARRARSREFRFAGTVDTSPECRGPTPLQLQVSTVATRYFLSEAQRYTLVTVLMSFLQVVVMVKQMEATNTQASASKVSMLTIGMQAIMDAYLCLMHLVMGVAVQAVFNAFATAAFFQFVIFSIFEMRYLLMIWKARSVRASNGPGAGGGWDVMRRELSLLYSRFYAGLLLGVLAIYQLQNYLFVLLLLMHAYWVPQVVRNAVLDARRSLLPLYVWLISATRLFPPLYFLLYPGNFLHLRPQPLLAGILSGWCALQVLLLESQRKYGGRWFIPKRFLPAKYDYYRPFAVPASTDCVICMSDLEQSQVYGAPMVAPCDHAFHTECLLQWMEIKMECPTCRRALPSP</sequence>
<comment type="pathway">
    <text evidence="3">Protein modification; protein ubiquitination.</text>
</comment>
<feature type="transmembrane region" description="Helical" evidence="16">
    <location>
        <begin position="54"/>
        <end position="73"/>
    </location>
</feature>
<dbReference type="GO" id="GO:0012505">
    <property type="term" value="C:endomembrane system"/>
    <property type="evidence" value="ECO:0007669"/>
    <property type="project" value="UniProtKB-SubCell"/>
</dbReference>
<evidence type="ECO:0000256" key="15">
    <source>
        <dbReference type="SAM" id="MobiDB-lite"/>
    </source>
</evidence>
<dbReference type="Gene3D" id="3.30.40.10">
    <property type="entry name" value="Zinc/RING finger domain, C3HC4 (zinc finger)"/>
    <property type="match status" value="1"/>
</dbReference>
<dbReference type="Pfam" id="PF11145">
    <property type="entry name" value="DUF2921"/>
    <property type="match status" value="1"/>
</dbReference>
<protein>
    <recommendedName>
        <fullName evidence="4">RING-type E3 ubiquitin transferase</fullName>
        <ecNumber evidence="4">2.3.2.27</ecNumber>
    </recommendedName>
</protein>
<evidence type="ECO:0000259" key="17">
    <source>
        <dbReference type="PROSITE" id="PS50089"/>
    </source>
</evidence>
<accession>A0AAV9IRU4</accession>
<reference evidence="18 19" key="1">
    <citation type="submission" date="2022-07" db="EMBL/GenBank/DDBJ databases">
        <title>Genome-wide signatures of adaptation to extreme environments.</title>
        <authorList>
            <person name="Cho C.H."/>
            <person name="Yoon H.S."/>
        </authorList>
    </citation>
    <scope>NUCLEOTIDE SEQUENCE [LARGE SCALE GENOMIC DNA]</scope>
    <source>
        <strain evidence="18 19">DBV 063 E5</strain>
    </source>
</reference>
<feature type="transmembrane region" description="Helical" evidence="16">
    <location>
        <begin position="536"/>
        <end position="555"/>
    </location>
</feature>
<comment type="caution">
    <text evidence="18">The sequence shown here is derived from an EMBL/GenBank/DDBJ whole genome shotgun (WGS) entry which is preliminary data.</text>
</comment>
<feature type="region of interest" description="Disordered" evidence="15">
    <location>
        <begin position="1"/>
        <end position="22"/>
    </location>
</feature>
<evidence type="ECO:0000256" key="9">
    <source>
        <dbReference type="ARBA" id="ARBA00022771"/>
    </source>
</evidence>
<dbReference type="GO" id="GO:0043161">
    <property type="term" value="P:proteasome-mediated ubiquitin-dependent protein catabolic process"/>
    <property type="evidence" value="ECO:0007669"/>
    <property type="project" value="TreeGrafter"/>
</dbReference>
<keyword evidence="19" id="KW-1185">Reference proteome</keyword>
<evidence type="ECO:0000256" key="12">
    <source>
        <dbReference type="ARBA" id="ARBA00022989"/>
    </source>
</evidence>
<evidence type="ECO:0000313" key="18">
    <source>
        <dbReference type="EMBL" id="KAK4534805.1"/>
    </source>
</evidence>
<evidence type="ECO:0000256" key="6">
    <source>
        <dbReference type="ARBA" id="ARBA00022692"/>
    </source>
</evidence>
<feature type="transmembrane region" description="Helical" evidence="16">
    <location>
        <begin position="673"/>
        <end position="690"/>
    </location>
</feature>
<feature type="transmembrane region" description="Helical" evidence="16">
    <location>
        <begin position="588"/>
        <end position="606"/>
    </location>
</feature>
<dbReference type="InterPro" id="IPR001841">
    <property type="entry name" value="Znf_RING"/>
</dbReference>
<dbReference type="PROSITE" id="PS50089">
    <property type="entry name" value="ZF_RING_2"/>
    <property type="match status" value="1"/>
</dbReference>
<dbReference type="EC" id="2.3.2.27" evidence="4"/>
<dbReference type="InterPro" id="IPR050731">
    <property type="entry name" value="HRD1_E3_ubiq-ligases"/>
</dbReference>
<evidence type="ECO:0000256" key="2">
    <source>
        <dbReference type="ARBA" id="ARBA00004127"/>
    </source>
</evidence>
<keyword evidence="8" id="KW-0732">Signal</keyword>
<keyword evidence="6 16" id="KW-0812">Transmembrane</keyword>
<evidence type="ECO:0000256" key="5">
    <source>
        <dbReference type="ARBA" id="ARBA00022679"/>
    </source>
</evidence>
<keyword evidence="10" id="KW-0833">Ubl conjugation pathway</keyword>
<proteinExistence type="predicted"/>
<dbReference type="InterPro" id="IPR021319">
    <property type="entry name" value="DUF2921"/>
</dbReference>
<evidence type="ECO:0000256" key="3">
    <source>
        <dbReference type="ARBA" id="ARBA00004906"/>
    </source>
</evidence>
<evidence type="ECO:0000256" key="14">
    <source>
        <dbReference type="PROSITE-ProRule" id="PRU00175"/>
    </source>
</evidence>
<dbReference type="AlphaFoldDB" id="A0AAV9IRU4"/>
<feature type="transmembrane region" description="Helical" evidence="16">
    <location>
        <begin position="641"/>
        <end position="661"/>
    </location>
</feature>
<keyword evidence="13 16" id="KW-0472">Membrane</keyword>
<keyword evidence="9 14" id="KW-0863">Zinc-finger</keyword>
<keyword evidence="5" id="KW-0808">Transferase</keyword>
<comment type="catalytic activity">
    <reaction evidence="1">
        <text>S-ubiquitinyl-[E2 ubiquitin-conjugating enzyme]-L-cysteine + [acceptor protein]-L-lysine = [E2 ubiquitin-conjugating enzyme]-L-cysteine + N(6)-ubiquitinyl-[acceptor protein]-L-lysine.</text>
        <dbReference type="EC" id="2.3.2.27"/>
    </reaction>
</comment>
<comment type="subcellular location">
    <subcellularLocation>
        <location evidence="2">Endomembrane system</location>
        <topology evidence="2">Multi-pass membrane protein</topology>
    </subcellularLocation>
</comment>
<evidence type="ECO:0000256" key="11">
    <source>
        <dbReference type="ARBA" id="ARBA00022833"/>
    </source>
</evidence>
<evidence type="ECO:0000256" key="1">
    <source>
        <dbReference type="ARBA" id="ARBA00000900"/>
    </source>
</evidence>
<feature type="compositionally biased region" description="Basic and acidic residues" evidence="15">
    <location>
        <begin position="338"/>
        <end position="358"/>
    </location>
</feature>
<evidence type="ECO:0000256" key="8">
    <source>
        <dbReference type="ARBA" id="ARBA00022729"/>
    </source>
</evidence>
<dbReference type="PANTHER" id="PTHR22763">
    <property type="entry name" value="RING ZINC FINGER PROTEIN"/>
    <property type="match status" value="1"/>
</dbReference>
<evidence type="ECO:0000256" key="13">
    <source>
        <dbReference type="ARBA" id="ARBA00023136"/>
    </source>
</evidence>
<evidence type="ECO:0000256" key="16">
    <source>
        <dbReference type="SAM" id="Phobius"/>
    </source>
</evidence>
<keyword evidence="12 16" id="KW-1133">Transmembrane helix</keyword>
<dbReference type="EMBL" id="JANCYW010000003">
    <property type="protein sequence ID" value="KAK4534805.1"/>
    <property type="molecule type" value="Genomic_DNA"/>
</dbReference>
<evidence type="ECO:0000256" key="10">
    <source>
        <dbReference type="ARBA" id="ARBA00022786"/>
    </source>
</evidence>
<dbReference type="Proteomes" id="UP001301350">
    <property type="component" value="Unassembled WGS sequence"/>
</dbReference>
<feature type="transmembrane region" description="Helical" evidence="16">
    <location>
        <begin position="612"/>
        <end position="629"/>
    </location>
</feature>
<dbReference type="GO" id="GO:0061630">
    <property type="term" value="F:ubiquitin protein ligase activity"/>
    <property type="evidence" value="ECO:0007669"/>
    <property type="project" value="UniProtKB-EC"/>
</dbReference>
<keyword evidence="7" id="KW-0479">Metal-binding</keyword>
<gene>
    <name evidence="18" type="ORF">CDCA_CDCA03G0830</name>
</gene>
<dbReference type="SUPFAM" id="SSF57850">
    <property type="entry name" value="RING/U-box"/>
    <property type="match status" value="1"/>
</dbReference>
<dbReference type="GO" id="GO:0008270">
    <property type="term" value="F:zinc ion binding"/>
    <property type="evidence" value="ECO:0007669"/>
    <property type="project" value="UniProtKB-KW"/>
</dbReference>
<organism evidence="18 19">
    <name type="scientific">Cyanidium caldarium</name>
    <name type="common">Red alga</name>
    <dbReference type="NCBI Taxonomy" id="2771"/>
    <lineage>
        <taxon>Eukaryota</taxon>
        <taxon>Rhodophyta</taxon>
        <taxon>Bangiophyceae</taxon>
        <taxon>Cyanidiales</taxon>
        <taxon>Cyanidiaceae</taxon>
        <taxon>Cyanidium</taxon>
    </lineage>
</organism>
<name>A0AAV9IRU4_CYACA</name>
<evidence type="ECO:0000256" key="7">
    <source>
        <dbReference type="ARBA" id="ARBA00022723"/>
    </source>
</evidence>
<dbReference type="Pfam" id="PF13639">
    <property type="entry name" value="zf-RING_2"/>
    <property type="match status" value="1"/>
</dbReference>
<dbReference type="InterPro" id="IPR013083">
    <property type="entry name" value="Znf_RING/FYVE/PHD"/>
</dbReference>
<feature type="region of interest" description="Disordered" evidence="15">
    <location>
        <begin position="338"/>
        <end position="372"/>
    </location>
</feature>
<evidence type="ECO:0000313" key="19">
    <source>
        <dbReference type="Proteomes" id="UP001301350"/>
    </source>
</evidence>
<dbReference type="SMART" id="SM00184">
    <property type="entry name" value="RING"/>
    <property type="match status" value="1"/>
</dbReference>
<feature type="compositionally biased region" description="Basic and acidic residues" evidence="15">
    <location>
        <begin position="1"/>
        <end position="11"/>
    </location>
</feature>
<keyword evidence="11" id="KW-0862">Zinc</keyword>
<feature type="domain" description="RING-type" evidence="17">
    <location>
        <begin position="725"/>
        <end position="769"/>
    </location>
</feature>
<evidence type="ECO:0000256" key="4">
    <source>
        <dbReference type="ARBA" id="ARBA00012483"/>
    </source>
</evidence>